<feature type="transmembrane region" description="Helical" evidence="5">
    <location>
        <begin position="15"/>
        <end position="35"/>
    </location>
</feature>
<dbReference type="InterPro" id="IPR036388">
    <property type="entry name" value="WH-like_DNA-bd_sf"/>
</dbReference>
<dbReference type="CDD" id="cd06170">
    <property type="entry name" value="LuxR_C_like"/>
    <property type="match status" value="1"/>
</dbReference>
<evidence type="ECO:0000313" key="7">
    <source>
        <dbReference type="EMBL" id="RDB63424.1"/>
    </source>
</evidence>
<feature type="transmembrane region" description="Helical" evidence="5">
    <location>
        <begin position="328"/>
        <end position="353"/>
    </location>
</feature>
<comment type="caution">
    <text evidence="7">The sequence shown here is derived from an EMBL/GenBank/DDBJ whole genome shotgun (WGS) entry which is preliminary data.</text>
</comment>
<protein>
    <submittedName>
        <fullName evidence="7">LuxR family transcriptional regulator</fullName>
    </submittedName>
</protein>
<evidence type="ECO:0000256" key="3">
    <source>
        <dbReference type="ARBA" id="ARBA00023163"/>
    </source>
</evidence>
<feature type="transmembrane region" description="Helical" evidence="5">
    <location>
        <begin position="50"/>
        <end position="71"/>
    </location>
</feature>
<dbReference type="Proteomes" id="UP000253817">
    <property type="component" value="Unassembled WGS sequence"/>
</dbReference>
<keyword evidence="5" id="KW-0472">Membrane</keyword>
<feature type="transmembrane region" description="Helical" evidence="5">
    <location>
        <begin position="167"/>
        <end position="186"/>
    </location>
</feature>
<dbReference type="SMART" id="SM00421">
    <property type="entry name" value="HTH_LUXR"/>
    <property type="match status" value="1"/>
</dbReference>
<dbReference type="InterPro" id="IPR016032">
    <property type="entry name" value="Sig_transdc_resp-reg_C-effctor"/>
</dbReference>
<dbReference type="InterPro" id="IPR000792">
    <property type="entry name" value="Tscrpt_reg_LuxR_C"/>
</dbReference>
<dbReference type="PROSITE" id="PS50043">
    <property type="entry name" value="HTH_LUXR_2"/>
    <property type="match status" value="1"/>
</dbReference>
<dbReference type="PANTHER" id="PTHR44688">
    <property type="entry name" value="DNA-BINDING TRANSCRIPTIONAL ACTIVATOR DEVR_DOSR"/>
    <property type="match status" value="1"/>
</dbReference>
<evidence type="ECO:0000256" key="1">
    <source>
        <dbReference type="ARBA" id="ARBA00023015"/>
    </source>
</evidence>
<keyword evidence="2" id="KW-0238">DNA-binding</keyword>
<dbReference type="PANTHER" id="PTHR44688:SF16">
    <property type="entry name" value="DNA-BINDING TRANSCRIPTIONAL ACTIVATOR DEVR_DOSR"/>
    <property type="match status" value="1"/>
</dbReference>
<feature type="transmembrane region" description="Helical" evidence="5">
    <location>
        <begin position="241"/>
        <end position="261"/>
    </location>
</feature>
<dbReference type="SUPFAM" id="SSF103473">
    <property type="entry name" value="MFS general substrate transporter"/>
    <property type="match status" value="1"/>
</dbReference>
<feature type="transmembrane region" description="Helical" evidence="5">
    <location>
        <begin position="268"/>
        <end position="287"/>
    </location>
</feature>
<keyword evidence="3" id="KW-0804">Transcription</keyword>
<dbReference type="Pfam" id="PF00196">
    <property type="entry name" value="GerE"/>
    <property type="match status" value="1"/>
</dbReference>
<organism evidence="7 8">
    <name type="scientific">Eggerthella sinensis</name>
    <dbReference type="NCBI Taxonomy" id="242230"/>
    <lineage>
        <taxon>Bacteria</taxon>
        <taxon>Bacillati</taxon>
        <taxon>Actinomycetota</taxon>
        <taxon>Coriobacteriia</taxon>
        <taxon>Eggerthellales</taxon>
        <taxon>Eggerthellaceae</taxon>
        <taxon>Eggerthella</taxon>
    </lineage>
</organism>
<dbReference type="RefSeq" id="WP_114547882.1">
    <property type="nucleotide sequence ID" value="NZ_PPTT01000049.1"/>
</dbReference>
<feature type="transmembrane region" description="Helical" evidence="5">
    <location>
        <begin position="359"/>
        <end position="378"/>
    </location>
</feature>
<keyword evidence="5" id="KW-1133">Transmembrane helix</keyword>
<evidence type="ECO:0000256" key="2">
    <source>
        <dbReference type="ARBA" id="ARBA00023125"/>
    </source>
</evidence>
<feature type="transmembrane region" description="Helical" evidence="5">
    <location>
        <begin position="207"/>
        <end position="229"/>
    </location>
</feature>
<dbReference type="PRINTS" id="PR00038">
    <property type="entry name" value="HTHLUXR"/>
</dbReference>
<dbReference type="EMBL" id="PPTT01000049">
    <property type="protein sequence ID" value="RDB63424.1"/>
    <property type="molecule type" value="Genomic_DNA"/>
</dbReference>
<gene>
    <name evidence="7" type="ORF">C1876_16875</name>
</gene>
<accession>A0ABX9HEQ3</accession>
<sequence>MTPSLRKELWRTPDLLGFAAHWTWIWCVFWSALFYAEGTSLGSPIALEPLWVTSLMANVVTIAFLLLLSYVRNPLSDVRGLPQTAGVLTALGTAALSHPSLMATGDAAAIVYLTGSLLTGVGSGIVVMLWGELLASLGSQRTVNYSVIAVLLAAVAYLLIRLLPIDVAQMIVALLPLVSMGCFIHFKRSVPRPPRAMRNLRVQEKPPVRMMVIAVFFGVSFGAMKGLIAPVGDDWIGVRDQLNIIAIVGGALAVFVTTSVYKMDFDHLTYQIALPLMAAGFLFLPLHEPWNVIGTAVHQFGYQYFYIVLWALWPVLASRGRVPTGWIVGWGLLSIQLGQFVGSLAASIALTVVGSDLGMAMLSAGIIFVILIIALFAIGNGSANTGWGFVKPMEEADATSDLEKAGTRLARRCRLSPREIEVFFLLAKGRNRAYIREELVIGDETVKSHVKSIYRKTEVHSQQELIDLLERESGEGGVGLASAARRGTARRRVARDGTYPAS</sequence>
<evidence type="ECO:0000256" key="5">
    <source>
        <dbReference type="SAM" id="Phobius"/>
    </source>
</evidence>
<feature type="domain" description="HTH luxR-type" evidence="6">
    <location>
        <begin position="408"/>
        <end position="473"/>
    </location>
</feature>
<keyword evidence="8" id="KW-1185">Reference proteome</keyword>
<name>A0ABX9HEQ3_9ACTN</name>
<feature type="transmembrane region" description="Helical" evidence="5">
    <location>
        <begin position="142"/>
        <end position="161"/>
    </location>
</feature>
<feature type="transmembrane region" description="Helical" evidence="5">
    <location>
        <begin position="107"/>
        <end position="130"/>
    </location>
</feature>
<keyword evidence="1" id="KW-0805">Transcription regulation</keyword>
<evidence type="ECO:0000259" key="6">
    <source>
        <dbReference type="PROSITE" id="PS50043"/>
    </source>
</evidence>
<feature type="transmembrane region" description="Helical" evidence="5">
    <location>
        <begin position="83"/>
        <end position="101"/>
    </location>
</feature>
<dbReference type="InterPro" id="IPR036259">
    <property type="entry name" value="MFS_trans_sf"/>
</dbReference>
<proteinExistence type="predicted"/>
<evidence type="ECO:0000256" key="4">
    <source>
        <dbReference type="SAM" id="MobiDB-lite"/>
    </source>
</evidence>
<feature type="region of interest" description="Disordered" evidence="4">
    <location>
        <begin position="478"/>
        <end position="502"/>
    </location>
</feature>
<keyword evidence="5" id="KW-0812">Transmembrane</keyword>
<evidence type="ECO:0000313" key="8">
    <source>
        <dbReference type="Proteomes" id="UP000253817"/>
    </source>
</evidence>
<dbReference type="SUPFAM" id="SSF46894">
    <property type="entry name" value="C-terminal effector domain of the bipartite response regulators"/>
    <property type="match status" value="1"/>
</dbReference>
<dbReference type="Gene3D" id="1.10.10.10">
    <property type="entry name" value="Winged helix-like DNA-binding domain superfamily/Winged helix DNA-binding domain"/>
    <property type="match status" value="1"/>
</dbReference>
<feature type="transmembrane region" description="Helical" evidence="5">
    <location>
        <begin position="299"/>
        <end position="316"/>
    </location>
</feature>
<reference evidence="7 8" key="1">
    <citation type="journal article" date="2018" name="Elife">
        <title>Discovery and characterization of a prevalent human gut bacterial enzyme sufficient for the inactivation of a family of plant toxins.</title>
        <authorList>
            <person name="Koppel N."/>
            <person name="Bisanz J.E."/>
            <person name="Pandelia M.E."/>
            <person name="Turnbaugh P.J."/>
            <person name="Balskus E.P."/>
        </authorList>
    </citation>
    <scope>NUCLEOTIDE SEQUENCE [LARGE SCALE GENOMIC DNA]</scope>
    <source>
        <strain evidence="7 8">DSM 16107</strain>
    </source>
</reference>